<dbReference type="STRING" id="937777.Deipe_3090"/>
<name>L0A3R4_DEIPD</name>
<keyword evidence="1" id="KW-0732">Signal</keyword>
<accession>L0A3R4</accession>
<dbReference type="AlphaFoldDB" id="L0A3R4"/>
<sequence length="221" mass="25776">MFRRLLMLLLVATPFSSASNIPRYIFGTNASMLKTPLCIKHRCKVEEKSSYISIVDGQSRSYQTFEVRYRYPPHIASSNPSGNQARITILRDKRNDIEQVYVEFNEYYDQTQIISYVDSQFSTELLNLFIGKNYQMHPHRGDDMNDKCYRFLDRDNQFKILTTGTFVSSSKKSQSYVVYCAIYPGSEYPGMFPRHDKFYRVAPVLVISRSVDFKPAKQFTP</sequence>
<dbReference type="Proteomes" id="UP000010467">
    <property type="component" value="Chromosome"/>
</dbReference>
<protein>
    <submittedName>
        <fullName evidence="2">Uncharacterized protein</fullName>
    </submittedName>
</protein>
<dbReference type="EMBL" id="CP003382">
    <property type="protein sequence ID" value="AFZ68538.1"/>
    <property type="molecule type" value="Genomic_DNA"/>
</dbReference>
<feature type="chain" id="PRO_5003939592" evidence="1">
    <location>
        <begin position="19"/>
        <end position="221"/>
    </location>
</feature>
<keyword evidence="3" id="KW-1185">Reference proteome</keyword>
<dbReference type="HOGENOM" id="CLU_1248935_0_0_0"/>
<evidence type="ECO:0000256" key="1">
    <source>
        <dbReference type="SAM" id="SignalP"/>
    </source>
</evidence>
<proteinExistence type="predicted"/>
<evidence type="ECO:0000313" key="3">
    <source>
        <dbReference type="Proteomes" id="UP000010467"/>
    </source>
</evidence>
<dbReference type="KEGG" id="dpd:Deipe_3090"/>
<organism evidence="2 3">
    <name type="scientific">Deinococcus peraridilitoris (strain DSM 19664 / LMG 22246 / CIP 109416 / KR-200)</name>
    <dbReference type="NCBI Taxonomy" id="937777"/>
    <lineage>
        <taxon>Bacteria</taxon>
        <taxon>Thermotogati</taxon>
        <taxon>Deinococcota</taxon>
        <taxon>Deinococci</taxon>
        <taxon>Deinococcales</taxon>
        <taxon>Deinococcaceae</taxon>
        <taxon>Deinococcus</taxon>
    </lineage>
</organism>
<feature type="signal peptide" evidence="1">
    <location>
        <begin position="1"/>
        <end position="18"/>
    </location>
</feature>
<gene>
    <name evidence="2" type="ordered locus">Deipe_3090</name>
</gene>
<evidence type="ECO:0000313" key="2">
    <source>
        <dbReference type="EMBL" id="AFZ68538.1"/>
    </source>
</evidence>
<reference evidence="3" key="1">
    <citation type="submission" date="2012-03" db="EMBL/GenBank/DDBJ databases">
        <title>Complete sequence of chromosome of Deinococcus peraridilitoris DSM 19664.</title>
        <authorList>
            <person name="Lucas S."/>
            <person name="Copeland A."/>
            <person name="Lapidus A."/>
            <person name="Glavina del Rio T."/>
            <person name="Dalin E."/>
            <person name="Tice H."/>
            <person name="Bruce D."/>
            <person name="Goodwin L."/>
            <person name="Pitluck S."/>
            <person name="Peters L."/>
            <person name="Mikhailova N."/>
            <person name="Lu M."/>
            <person name="Kyrpides N."/>
            <person name="Mavromatis K."/>
            <person name="Ivanova N."/>
            <person name="Brettin T."/>
            <person name="Detter J.C."/>
            <person name="Han C."/>
            <person name="Larimer F."/>
            <person name="Land M."/>
            <person name="Hauser L."/>
            <person name="Markowitz V."/>
            <person name="Cheng J.-F."/>
            <person name="Hugenholtz P."/>
            <person name="Woyke T."/>
            <person name="Wu D."/>
            <person name="Pukall R."/>
            <person name="Steenblock K."/>
            <person name="Brambilla E."/>
            <person name="Klenk H.-P."/>
            <person name="Eisen J.A."/>
        </authorList>
    </citation>
    <scope>NUCLEOTIDE SEQUENCE [LARGE SCALE GENOMIC DNA]</scope>
    <source>
        <strain evidence="3">DSM 19664 / LMG 22246 / CIP 109416 / KR-200</strain>
    </source>
</reference>